<proteinExistence type="predicted"/>
<dbReference type="STRING" id="1123404.SAMN02745784_02201"/>
<dbReference type="CDD" id="cd00085">
    <property type="entry name" value="HNHc"/>
    <property type="match status" value="1"/>
</dbReference>
<dbReference type="EMBL" id="FQTY01000010">
    <property type="protein sequence ID" value="SHE90829.1"/>
    <property type="molecule type" value="Genomic_DNA"/>
</dbReference>
<sequence>MTTKTQRLKKKQKIRNNEYYNTQTVFDDLYSKAINNQNFYKLYDIITSEENILLAYRNIKKNKGSKTSGTNKNSIIDIRDNEPEKLVNYVRQRMGNFIPHSVRRVEIEKENGKKRPLGIPTIEDRLIQQCIKQVLEPICEAKFHNHSYGFRPNRGTHHAIARALFLTNLKNHQYVVDIDIKGFFDNVNHGKLLKQMWSLGIRDKRLLCIISKMLRAEIKGIGIPDKGVPQGGILSPLLSNIVLNELDWWISSQWETNPVRKRYRTNQIKGSKGTLKKIYIARYADDFKLFCNSRADAENIFIATQNWLKERLGLEISPEKSKIVNLKKNYSEFLGIKMKLWKKGQKYVIKSYLNDKSIKKCKDKLRGRIKDIGKLASIENVQAYNATVLGLHNYYNVATNVNINFHRITFDVKKSLECRTKDRKKTNGVKSKAFIKFYGDYKGKITYIRGIALYPIVAVKTKPPMCFSQDICNYTKEGREKIHKRLQTIDHRVLEYLMLNPVKGETIEYNDNRISLYIAQRGKCYISGSRLEIGLMHTHHKRPKYLGGTDEYSNLVFLTMDMHRLVHATDSSTITKLLKANLKTIIDFQRLNKLRILVGNNEISVNK</sequence>
<dbReference type="GeneID" id="90995579"/>
<dbReference type="Pfam" id="PF00078">
    <property type="entry name" value="RVT_1"/>
    <property type="match status" value="1"/>
</dbReference>
<dbReference type="NCBIfam" id="TIGR04416">
    <property type="entry name" value="group_II_RT_mat"/>
    <property type="match status" value="1"/>
</dbReference>
<keyword evidence="2" id="KW-0808">Transferase</keyword>
<dbReference type="InterPro" id="IPR000477">
    <property type="entry name" value="RT_dom"/>
</dbReference>
<dbReference type="PANTHER" id="PTHR34047">
    <property type="entry name" value="NUCLEAR INTRON MATURASE 1, MITOCHONDRIAL-RELATED"/>
    <property type="match status" value="1"/>
</dbReference>
<feature type="domain" description="Reverse transcriptase" evidence="1">
    <location>
        <begin position="88"/>
        <end position="338"/>
    </location>
</feature>
<dbReference type="InterPro" id="IPR051083">
    <property type="entry name" value="GrpII_Intron_Splice-Mob/Def"/>
</dbReference>
<evidence type="ECO:0000313" key="3">
    <source>
        <dbReference type="Proteomes" id="UP000184114"/>
    </source>
</evidence>
<keyword evidence="2" id="KW-0695">RNA-directed DNA polymerase</keyword>
<evidence type="ECO:0000313" key="2">
    <source>
        <dbReference type="EMBL" id="SHE90829.1"/>
    </source>
</evidence>
<dbReference type="Gene3D" id="1.10.30.50">
    <property type="match status" value="1"/>
</dbReference>
<accession>A0A1M4XBB3</accession>
<dbReference type="InterPro" id="IPR043502">
    <property type="entry name" value="DNA/RNA_pol_sf"/>
</dbReference>
<dbReference type="InterPro" id="IPR003615">
    <property type="entry name" value="HNH_nuc"/>
</dbReference>
<keyword evidence="3" id="KW-1185">Reference proteome</keyword>
<dbReference type="InterPro" id="IPR030931">
    <property type="entry name" value="Group_II_RT_mat"/>
</dbReference>
<dbReference type="PANTHER" id="PTHR34047:SF8">
    <property type="entry name" value="PROTEIN YKFC"/>
    <property type="match status" value="1"/>
</dbReference>
<dbReference type="SUPFAM" id="SSF56672">
    <property type="entry name" value="DNA/RNA polymerases"/>
    <property type="match status" value="1"/>
</dbReference>
<organism evidence="2 3">
    <name type="scientific">Tissierella praeacuta DSM 18095</name>
    <dbReference type="NCBI Taxonomy" id="1123404"/>
    <lineage>
        <taxon>Bacteria</taxon>
        <taxon>Bacillati</taxon>
        <taxon>Bacillota</taxon>
        <taxon>Tissierellia</taxon>
        <taxon>Tissierellales</taxon>
        <taxon>Tissierellaceae</taxon>
        <taxon>Tissierella</taxon>
    </lineage>
</organism>
<dbReference type="GO" id="GO:0003964">
    <property type="term" value="F:RNA-directed DNA polymerase activity"/>
    <property type="evidence" value="ECO:0007669"/>
    <property type="project" value="UniProtKB-KW"/>
</dbReference>
<name>A0A1M4XBB3_9FIRM</name>
<protein>
    <submittedName>
        <fullName evidence="2">Group II intron reverse transcriptase/maturase</fullName>
    </submittedName>
</protein>
<dbReference type="RefSeq" id="WP_072976274.1">
    <property type="nucleotide sequence ID" value="NZ_FQTY01000010.1"/>
</dbReference>
<gene>
    <name evidence="2" type="ORF">SAMN02745784_02201</name>
</gene>
<dbReference type="Proteomes" id="UP000184114">
    <property type="component" value="Unassembled WGS sequence"/>
</dbReference>
<dbReference type="CDD" id="cd01651">
    <property type="entry name" value="RT_G2_intron"/>
    <property type="match status" value="1"/>
</dbReference>
<keyword evidence="2" id="KW-0548">Nucleotidyltransferase</keyword>
<evidence type="ECO:0000259" key="1">
    <source>
        <dbReference type="PROSITE" id="PS50878"/>
    </source>
</evidence>
<dbReference type="AlphaFoldDB" id="A0A1M4XBB3"/>
<dbReference type="SMART" id="SM00507">
    <property type="entry name" value="HNHc"/>
    <property type="match status" value="1"/>
</dbReference>
<reference evidence="3" key="1">
    <citation type="submission" date="2016-11" db="EMBL/GenBank/DDBJ databases">
        <authorList>
            <person name="Varghese N."/>
            <person name="Submissions S."/>
        </authorList>
    </citation>
    <scope>NUCLEOTIDE SEQUENCE [LARGE SCALE GENOMIC DNA]</scope>
    <source>
        <strain evidence="3">DSM 18095</strain>
    </source>
</reference>
<dbReference type="PROSITE" id="PS50878">
    <property type="entry name" value="RT_POL"/>
    <property type="match status" value="1"/>
</dbReference>